<dbReference type="PROSITE" id="PS51372">
    <property type="entry name" value="PRD_2"/>
    <property type="match status" value="2"/>
</dbReference>
<dbReference type="Pfam" id="PF08279">
    <property type="entry name" value="HTH_11"/>
    <property type="match status" value="1"/>
</dbReference>
<feature type="domain" description="PTS EIIA type-2" evidence="6">
    <location>
        <begin position="501"/>
        <end position="640"/>
    </location>
</feature>
<evidence type="ECO:0000313" key="10">
    <source>
        <dbReference type="Proteomes" id="UP000006867"/>
    </source>
</evidence>
<dbReference type="PROSITE" id="PS51099">
    <property type="entry name" value="PTS_EIIB_TYPE_2"/>
    <property type="match status" value="1"/>
</dbReference>
<dbReference type="RefSeq" id="WP_003326347.1">
    <property type="nucleotide sequence ID" value="NC_014639.1"/>
</dbReference>
<dbReference type="CDD" id="cd05568">
    <property type="entry name" value="PTS_IIB_bgl_like"/>
    <property type="match status" value="1"/>
</dbReference>
<dbReference type="InterPro" id="IPR002178">
    <property type="entry name" value="PTS_EIIA_type-2_dom"/>
</dbReference>
<dbReference type="InterPro" id="IPR036634">
    <property type="entry name" value="PRD_sf"/>
</dbReference>
<dbReference type="PROSITE" id="PS51094">
    <property type="entry name" value="PTS_EIIA_TYPE_2"/>
    <property type="match status" value="1"/>
</dbReference>
<keyword evidence="5" id="KW-0804">Transcription</keyword>
<dbReference type="Gene3D" id="1.10.10.10">
    <property type="entry name" value="Winged helix-like DNA-binding domain superfamily/Winged helix DNA-binding domain"/>
    <property type="match status" value="2"/>
</dbReference>
<sequence>MLQGRLREILRLLMAADAPVTSSVIAANLKVTSRTVRNDIKELQDILAQQGAVVHSVRGSGYQLHIQNEQKFRGLLQDVFQQNKGLPVFPEERISYLMKRLLLTEHYLKLDSLAEELFISKSTLQTDLKEVKKRLLPYDIVLETRPNYGFKLRGDEVRMRYCMAEYIVDERETEIDYLNEKADILPKEEIAAIRSVIMKKVNNVQIPLSNLGLNNLIIHIAIACKRIRTGNYVSLFPEDMENILLQKEYKAAQTIVEELESELSVTFPESETAYIAIHLLGTKRMTQSQNGDTEYTGFIDQETSKLAASIIETVEEELTLGIMHDQELRMGLALHLKPAVNRNRYGMNLRNPMLSAIKENYPLAFEAGIIAGVVIKDKTGIEIHENEIGYLALHFGAAIERRKTESPPKRCIIVCASGAGSAQLLREKLRSHFGKRLDILGTAEYYSLDQISYESVDFVVSTIPIKRELPVPVLKVNTILGGNDFAKIESKLDGEKEPDSRYIKKELVFLYQNLQSKEDVIRFLGQKAVEHGFAEDGIIDSIFEREAISPTCFGNLVAIPHPLIPQTESTFWVVCTLKKPIDWENKRVQFVCLLCVEKENKADLQSMYKLLGSILDDPAAVSQLLKSRTYKEFSEIFRKKTIR</sequence>
<dbReference type="Gene3D" id="3.40.930.10">
    <property type="entry name" value="Mannitol-specific EII, Chain A"/>
    <property type="match status" value="1"/>
</dbReference>
<dbReference type="InterPro" id="IPR036388">
    <property type="entry name" value="WH-like_DNA-bd_sf"/>
</dbReference>
<keyword evidence="2" id="KW-0677">Repeat</keyword>
<evidence type="ECO:0000256" key="2">
    <source>
        <dbReference type="ARBA" id="ARBA00022737"/>
    </source>
</evidence>
<dbReference type="SUPFAM" id="SSF46785">
    <property type="entry name" value="Winged helix' DNA-binding domain"/>
    <property type="match status" value="1"/>
</dbReference>
<dbReference type="InterPro" id="IPR013196">
    <property type="entry name" value="HTH_11"/>
</dbReference>
<dbReference type="InterPro" id="IPR016152">
    <property type="entry name" value="PTrfase/Anion_transptr"/>
</dbReference>
<organism evidence="9 10">
    <name type="scientific">Bacillus atrophaeus (strain 1942)</name>
    <dbReference type="NCBI Taxonomy" id="720555"/>
    <lineage>
        <taxon>Bacteria</taxon>
        <taxon>Bacillati</taxon>
        <taxon>Bacillota</taxon>
        <taxon>Bacilli</taxon>
        <taxon>Bacillales</taxon>
        <taxon>Bacillaceae</taxon>
        <taxon>Bacillus</taxon>
    </lineage>
</organism>
<evidence type="ECO:0000256" key="3">
    <source>
        <dbReference type="ARBA" id="ARBA00023015"/>
    </source>
</evidence>
<dbReference type="SUPFAM" id="SSF55804">
    <property type="entry name" value="Phoshotransferase/anion transport protein"/>
    <property type="match status" value="1"/>
</dbReference>
<dbReference type="PANTHER" id="PTHR30185:SF13">
    <property type="entry name" value="LICABCH OPERON REGULATOR-RELATED"/>
    <property type="match status" value="1"/>
</dbReference>
<dbReference type="Gene3D" id="1.10.1790.10">
    <property type="entry name" value="PRD domain"/>
    <property type="match status" value="2"/>
</dbReference>
<keyword evidence="3" id="KW-0805">Transcription regulation</keyword>
<evidence type="ECO:0000256" key="5">
    <source>
        <dbReference type="ARBA" id="ARBA00023163"/>
    </source>
</evidence>
<dbReference type="Proteomes" id="UP000006867">
    <property type="component" value="Chromosome"/>
</dbReference>
<dbReference type="SUPFAM" id="SSF63520">
    <property type="entry name" value="PTS-regulatory domain, PRD"/>
    <property type="match status" value="2"/>
</dbReference>
<keyword evidence="4" id="KW-0010">Activator</keyword>
<dbReference type="SUPFAM" id="SSF52794">
    <property type="entry name" value="PTS system IIB component-like"/>
    <property type="match status" value="1"/>
</dbReference>
<feature type="domain" description="PTS EIIB type-2" evidence="7">
    <location>
        <begin position="409"/>
        <end position="500"/>
    </location>
</feature>
<evidence type="ECO:0000256" key="4">
    <source>
        <dbReference type="ARBA" id="ARBA00023159"/>
    </source>
</evidence>
<proteinExistence type="predicted"/>
<evidence type="ECO:0000259" key="6">
    <source>
        <dbReference type="PROSITE" id="PS51094"/>
    </source>
</evidence>
<dbReference type="InterPro" id="IPR007737">
    <property type="entry name" value="Mga_HTH"/>
</dbReference>
<reference evidence="9 10" key="1">
    <citation type="journal article" date="2011" name="Front. Microbiol.">
        <title>Genomic signatures of strain selection and enhancement in Bacillus atrophaeus var. globigii, a historical biowarfare simulant.</title>
        <authorList>
            <person name="Gibbons H.S."/>
            <person name="Broomall S.M."/>
            <person name="McNew L.A."/>
            <person name="Daligault H."/>
            <person name="Chapman C."/>
            <person name="Bruce D."/>
            <person name="Karavis M."/>
            <person name="Krepps M."/>
            <person name="McGregor P.A."/>
            <person name="Hong C."/>
            <person name="Park K.H."/>
            <person name="Akmal A."/>
            <person name="Feldman A."/>
            <person name="Lin J.S."/>
            <person name="Chang W.E."/>
            <person name="Higgs B.W."/>
            <person name="Demirev P."/>
            <person name="Lindquist J."/>
            <person name="Liem A."/>
            <person name="Fochler E."/>
            <person name="Read T.D."/>
            <person name="Tapia R."/>
            <person name="Johnson S."/>
            <person name="Bishop-Lilly K.A."/>
            <person name="Detter C."/>
            <person name="Han C."/>
            <person name="Sozhamannan S."/>
            <person name="Rosenzweig C.N."/>
            <person name="Skowronski E.W."/>
        </authorList>
    </citation>
    <scope>NUCLEOTIDE SEQUENCE [LARGE SCALE GENOMIC DNA]</scope>
    <source>
        <strain evidence="9 10">1942</strain>
    </source>
</reference>
<dbReference type="Pfam" id="PF05043">
    <property type="entry name" value="Mga"/>
    <property type="match status" value="1"/>
</dbReference>
<evidence type="ECO:0000256" key="1">
    <source>
        <dbReference type="ARBA" id="ARBA00022679"/>
    </source>
</evidence>
<dbReference type="InterPro" id="IPR050661">
    <property type="entry name" value="BglG_antiterminators"/>
</dbReference>
<protein>
    <submittedName>
        <fullName evidence="9">Probable licABCH operon regulator</fullName>
    </submittedName>
</protein>
<keyword evidence="10" id="KW-1185">Reference proteome</keyword>
<dbReference type="Pfam" id="PF00359">
    <property type="entry name" value="PTS_EIIA_2"/>
    <property type="match status" value="1"/>
</dbReference>
<feature type="domain" description="PRD" evidence="8">
    <location>
        <begin position="298"/>
        <end position="405"/>
    </location>
</feature>
<gene>
    <name evidence="9" type="ordered locus">BATR1942_17255</name>
</gene>
<dbReference type="InterPro" id="IPR036095">
    <property type="entry name" value="PTS_EIIB-like_sf"/>
</dbReference>
<dbReference type="PANTHER" id="PTHR30185">
    <property type="entry name" value="CRYPTIC BETA-GLUCOSIDE BGL OPERON ANTITERMINATOR"/>
    <property type="match status" value="1"/>
</dbReference>
<dbReference type="InterPro" id="IPR013011">
    <property type="entry name" value="PTS_EIIB_2"/>
</dbReference>
<dbReference type="CDD" id="cd00211">
    <property type="entry name" value="PTS_IIA_fru"/>
    <property type="match status" value="1"/>
</dbReference>
<dbReference type="EMBL" id="CP002207">
    <property type="protein sequence ID" value="ADP34370.1"/>
    <property type="molecule type" value="Genomic_DNA"/>
</dbReference>
<evidence type="ECO:0000313" key="9">
    <source>
        <dbReference type="EMBL" id="ADP34370.1"/>
    </source>
</evidence>
<dbReference type="InterPro" id="IPR036390">
    <property type="entry name" value="WH_DNA-bd_sf"/>
</dbReference>
<dbReference type="InterPro" id="IPR011608">
    <property type="entry name" value="PRD"/>
</dbReference>
<evidence type="ECO:0000259" key="8">
    <source>
        <dbReference type="PROSITE" id="PS51372"/>
    </source>
</evidence>
<keyword evidence="1" id="KW-0808">Transferase</keyword>
<accession>A0ABM5M2B9</accession>
<evidence type="ECO:0000259" key="7">
    <source>
        <dbReference type="PROSITE" id="PS51099"/>
    </source>
</evidence>
<name>A0ABM5M2B9_BACA1</name>
<feature type="domain" description="PRD" evidence="8">
    <location>
        <begin position="184"/>
        <end position="289"/>
    </location>
</feature>
<dbReference type="Pfam" id="PF00874">
    <property type="entry name" value="PRD"/>
    <property type="match status" value="2"/>
</dbReference>
<dbReference type="Gene3D" id="3.40.50.2300">
    <property type="match status" value="1"/>
</dbReference>